<dbReference type="GO" id="GO:0000166">
    <property type="term" value="F:nucleotide binding"/>
    <property type="evidence" value="ECO:0007669"/>
    <property type="project" value="UniProtKB-KW"/>
</dbReference>
<dbReference type="Gene3D" id="3.30.70.990">
    <property type="entry name" value="YajQ-like, domain 2"/>
    <property type="match status" value="1"/>
</dbReference>
<name>A0A3B1AUA0_9ZZZZ</name>
<gene>
    <name evidence="3" type="ORF">MNBD_GAMMA20-1895</name>
</gene>
<protein>
    <submittedName>
        <fullName evidence="3">UPF0234 protein Yitk</fullName>
    </submittedName>
</protein>
<dbReference type="HAMAP" id="MF_00632">
    <property type="entry name" value="UPF0234"/>
    <property type="match status" value="1"/>
</dbReference>
<dbReference type="Pfam" id="PF04461">
    <property type="entry name" value="YajQ"/>
    <property type="match status" value="1"/>
</dbReference>
<sequence>MPSFDVVSEVDMHELGNAVDQANREVTTRFDFKGADAHIESSGAEITLSAENEFQLQQMMDILQKKMVKRGVDIGCLDIAEPESSGIRAKQKVTVRQGVDKEVARKIVKLIKEMKLKIQAAIQGEQVRVTAKKRDDLQQVMAMLREQKLDLPLQFTNFRD</sequence>
<dbReference type="InterPro" id="IPR036183">
    <property type="entry name" value="YajQ-like_sf"/>
</dbReference>
<reference evidence="3" key="1">
    <citation type="submission" date="2018-06" db="EMBL/GenBank/DDBJ databases">
        <authorList>
            <person name="Zhirakovskaya E."/>
        </authorList>
    </citation>
    <scope>NUCLEOTIDE SEQUENCE</scope>
</reference>
<dbReference type="NCBIfam" id="NF003819">
    <property type="entry name" value="PRK05412.1"/>
    <property type="match status" value="1"/>
</dbReference>
<dbReference type="CDD" id="cd11740">
    <property type="entry name" value="YajQ_like"/>
    <property type="match status" value="1"/>
</dbReference>
<dbReference type="GO" id="GO:0005829">
    <property type="term" value="C:cytosol"/>
    <property type="evidence" value="ECO:0007669"/>
    <property type="project" value="TreeGrafter"/>
</dbReference>
<dbReference type="Gene3D" id="3.30.70.860">
    <property type="match status" value="1"/>
</dbReference>
<evidence type="ECO:0000256" key="1">
    <source>
        <dbReference type="ARBA" id="ARBA00022741"/>
    </source>
</evidence>
<dbReference type="PANTHER" id="PTHR30476:SF0">
    <property type="entry name" value="UPF0234 PROTEIN YAJQ"/>
    <property type="match status" value="1"/>
</dbReference>
<accession>A0A3B1AUA0</accession>
<evidence type="ECO:0000256" key="2">
    <source>
        <dbReference type="ARBA" id="ARBA00093450"/>
    </source>
</evidence>
<organism evidence="3">
    <name type="scientific">hydrothermal vent metagenome</name>
    <dbReference type="NCBI Taxonomy" id="652676"/>
    <lineage>
        <taxon>unclassified sequences</taxon>
        <taxon>metagenomes</taxon>
        <taxon>ecological metagenomes</taxon>
    </lineage>
</organism>
<dbReference type="InterPro" id="IPR035571">
    <property type="entry name" value="UPF0234-like_C"/>
</dbReference>
<dbReference type="AlphaFoldDB" id="A0A3B1AUA0"/>
<dbReference type="EMBL" id="UOFU01000241">
    <property type="protein sequence ID" value="VAX01780.1"/>
    <property type="molecule type" value="Genomic_DNA"/>
</dbReference>
<dbReference type="SUPFAM" id="SSF89963">
    <property type="entry name" value="YajQ-like"/>
    <property type="match status" value="2"/>
</dbReference>
<dbReference type="PANTHER" id="PTHR30476">
    <property type="entry name" value="UPF0234 PROTEIN YAJQ"/>
    <property type="match status" value="1"/>
</dbReference>
<dbReference type="InterPro" id="IPR035570">
    <property type="entry name" value="UPF0234_N"/>
</dbReference>
<dbReference type="InterPro" id="IPR007551">
    <property type="entry name" value="YajQ/Smlt4090-like"/>
</dbReference>
<proteinExistence type="inferred from homology"/>
<evidence type="ECO:0000313" key="3">
    <source>
        <dbReference type="EMBL" id="VAX01780.1"/>
    </source>
</evidence>
<comment type="similarity">
    <text evidence="2">Belongs to the YajQ family.</text>
</comment>
<keyword evidence="1" id="KW-0547">Nucleotide-binding</keyword>